<protein>
    <recommendedName>
        <fullName evidence="4">Anti-sigma factor antagonist</fullName>
    </recommendedName>
</protein>
<dbReference type="PANTHER" id="PTHR33495:SF9">
    <property type="entry name" value="ANTI-SIGMA-B FACTOR ANTAGONIST"/>
    <property type="match status" value="1"/>
</dbReference>
<dbReference type="EMBL" id="JBIACJ010000022">
    <property type="protein sequence ID" value="MFE8698847.1"/>
    <property type="molecule type" value="Genomic_DNA"/>
</dbReference>
<dbReference type="SUPFAM" id="SSF52091">
    <property type="entry name" value="SpoIIaa-like"/>
    <property type="match status" value="1"/>
</dbReference>
<dbReference type="InterPro" id="IPR036513">
    <property type="entry name" value="STAS_dom_sf"/>
</dbReference>
<evidence type="ECO:0000256" key="2">
    <source>
        <dbReference type="ARBA" id="ARBA00022553"/>
    </source>
</evidence>
<dbReference type="Pfam" id="PF01740">
    <property type="entry name" value="STAS"/>
    <property type="match status" value="1"/>
</dbReference>
<dbReference type="PROSITE" id="PS50801">
    <property type="entry name" value="STAS"/>
    <property type="match status" value="1"/>
</dbReference>
<keyword evidence="7" id="KW-1185">Reference proteome</keyword>
<evidence type="ECO:0000256" key="4">
    <source>
        <dbReference type="RuleBase" id="RU003749"/>
    </source>
</evidence>
<comment type="caution">
    <text evidence="6">The sequence shown here is derived from an EMBL/GenBank/DDBJ whole genome shotgun (WGS) entry which is preliminary data.</text>
</comment>
<sequence>MNISIEMKENEQVTKVRISGEIDAYTAPKLRENLFQLSEKAGAVMVINLSDVTYMDSTGLGVFVGIYKNICSNNGKLQLLGLSNRLMRLFEITGLTNIMDISSEDEGEAK</sequence>
<accession>A0ABW6K3U1</accession>
<evidence type="ECO:0000256" key="3">
    <source>
        <dbReference type="ARBA" id="ARBA00024670"/>
    </source>
</evidence>
<feature type="domain" description="STAS" evidence="5">
    <location>
        <begin position="3"/>
        <end position="110"/>
    </location>
</feature>
<dbReference type="Gene3D" id="3.30.750.24">
    <property type="entry name" value="STAS domain"/>
    <property type="match status" value="1"/>
</dbReference>
<comment type="function">
    <text evidence="3">Positive regulator of sigma-B activity. Non-phosphorylated RsbV binds to RsbW, preventing its association with sigma-B. When phosphorylated, releases RsbW, which is then free to complex with and inactivate sigma-B.</text>
</comment>
<evidence type="ECO:0000259" key="5">
    <source>
        <dbReference type="PROSITE" id="PS50801"/>
    </source>
</evidence>
<name>A0ABW6K3U1_9BACI</name>
<reference evidence="6 7" key="1">
    <citation type="submission" date="2024-08" db="EMBL/GenBank/DDBJ databases">
        <title>Two novel Cytobacillus novel species.</title>
        <authorList>
            <person name="Liu G."/>
        </authorList>
    </citation>
    <scope>NUCLEOTIDE SEQUENCE [LARGE SCALE GENOMIC DNA]</scope>
    <source>
        <strain evidence="6 7">FJAT-53684</strain>
    </source>
</reference>
<dbReference type="InterPro" id="IPR002645">
    <property type="entry name" value="STAS_dom"/>
</dbReference>
<dbReference type="InterPro" id="IPR003658">
    <property type="entry name" value="Anti-sigma_ant"/>
</dbReference>
<evidence type="ECO:0000256" key="1">
    <source>
        <dbReference type="ARBA" id="ARBA00009013"/>
    </source>
</evidence>
<dbReference type="PANTHER" id="PTHR33495">
    <property type="entry name" value="ANTI-SIGMA FACTOR ANTAGONIST TM_1081-RELATED-RELATED"/>
    <property type="match status" value="1"/>
</dbReference>
<comment type="similarity">
    <text evidence="1 4">Belongs to the anti-sigma-factor antagonist family.</text>
</comment>
<dbReference type="CDD" id="cd07043">
    <property type="entry name" value="STAS_anti-anti-sigma_factors"/>
    <property type="match status" value="1"/>
</dbReference>
<organism evidence="6 7">
    <name type="scientific">Cytobacillus mangrovibacter</name>
    <dbReference type="NCBI Taxonomy" id="3299024"/>
    <lineage>
        <taxon>Bacteria</taxon>
        <taxon>Bacillati</taxon>
        <taxon>Bacillota</taxon>
        <taxon>Bacilli</taxon>
        <taxon>Bacillales</taxon>
        <taxon>Bacillaceae</taxon>
        <taxon>Cytobacillus</taxon>
    </lineage>
</organism>
<evidence type="ECO:0000313" key="6">
    <source>
        <dbReference type="EMBL" id="MFE8698847.1"/>
    </source>
</evidence>
<proteinExistence type="inferred from homology"/>
<dbReference type="RefSeq" id="WP_389223955.1">
    <property type="nucleotide sequence ID" value="NZ_JBIACJ010000022.1"/>
</dbReference>
<evidence type="ECO:0000313" key="7">
    <source>
        <dbReference type="Proteomes" id="UP001601058"/>
    </source>
</evidence>
<dbReference type="NCBIfam" id="TIGR00377">
    <property type="entry name" value="ant_ant_sig"/>
    <property type="match status" value="1"/>
</dbReference>
<gene>
    <name evidence="6" type="ORF">ACFYKT_21475</name>
</gene>
<keyword evidence="2" id="KW-0597">Phosphoprotein</keyword>
<dbReference type="Proteomes" id="UP001601058">
    <property type="component" value="Unassembled WGS sequence"/>
</dbReference>